<name>A0A7V1PUV0_CALAY</name>
<feature type="signal peptide" evidence="2">
    <location>
        <begin position="1"/>
        <end position="19"/>
    </location>
</feature>
<feature type="chain" id="PRO_5031024970" description="Hydroxylamine oxidoreductase" evidence="2">
    <location>
        <begin position="20"/>
        <end position="443"/>
    </location>
</feature>
<dbReference type="PANTHER" id="PTHR35038:SF8">
    <property type="entry name" value="C-TYPE POLYHEME CYTOCHROME OMCC"/>
    <property type="match status" value="1"/>
</dbReference>
<organism evidence="3">
    <name type="scientific">Caldithrix abyssi</name>
    <dbReference type="NCBI Taxonomy" id="187145"/>
    <lineage>
        <taxon>Bacteria</taxon>
        <taxon>Pseudomonadati</taxon>
        <taxon>Calditrichota</taxon>
        <taxon>Calditrichia</taxon>
        <taxon>Calditrichales</taxon>
        <taxon>Calditrichaceae</taxon>
        <taxon>Caldithrix</taxon>
    </lineage>
</organism>
<comment type="caution">
    <text evidence="3">The sequence shown here is derived from an EMBL/GenBank/DDBJ whole genome shotgun (WGS) entry which is preliminary data.</text>
</comment>
<sequence>MFRSILFALFVVFSFIALQSFTVAPDDKSGKCMTCHKKESPGLYNQWYTSEHAKNKVTCIDCHGASKTDRDAFEHEGALIATLVTPKDCGSCHKNEAREVQNSYHATAGKILESKDAYLAHVAGGEPIAIAGCESCHGTKVEIDPESPNKLARKSWPNSGIGRINPDGSMGSCNACHTRHSFSKAQARQPEACSKCHLGPDHPQKEVYEESKHGNAYYTNIDKMNLDSDSWVVGVDYYEAPTCATCHMSATTKQELTHDVGQRISWTLRPVVSTKKKNWEAKRENMENVCLSCHTQTFVDGHYYQFDAVVELYNEKFAKPAAGLMKIVREEKLLENPAAFSNKLEWIFWELWHHEGRRARHGAAMMGPDYAWWHGIYEVAQHFYFKLIPEARKLKNAKVDAYLDNMLKNDPMHKWLLTDTKKLKEGIRSGEMQKVYEKLFNQK</sequence>
<evidence type="ECO:0000313" key="3">
    <source>
        <dbReference type="EMBL" id="HED10261.1"/>
    </source>
</evidence>
<dbReference type="InterPro" id="IPR051829">
    <property type="entry name" value="Multiheme_Cytochr_ET"/>
</dbReference>
<dbReference type="Proteomes" id="UP000886005">
    <property type="component" value="Unassembled WGS sequence"/>
</dbReference>
<dbReference type="SUPFAM" id="SSF48695">
    <property type="entry name" value="Multiheme cytochromes"/>
    <property type="match status" value="1"/>
</dbReference>
<dbReference type="AlphaFoldDB" id="A0A7V1PUV0"/>
<evidence type="ECO:0008006" key="4">
    <source>
        <dbReference type="Google" id="ProtNLM"/>
    </source>
</evidence>
<dbReference type="Pfam" id="PF13447">
    <property type="entry name" value="Multi-haem_cyto"/>
    <property type="match status" value="1"/>
</dbReference>
<evidence type="ECO:0000256" key="2">
    <source>
        <dbReference type="SAM" id="SignalP"/>
    </source>
</evidence>
<dbReference type="Gene3D" id="1.20.850.10">
    <property type="entry name" value="Hydroxylamine Oxidoreductase, Chain A, domain 2"/>
    <property type="match status" value="1"/>
</dbReference>
<evidence type="ECO:0000256" key="1">
    <source>
        <dbReference type="ARBA" id="ARBA00022729"/>
    </source>
</evidence>
<dbReference type="Gene3D" id="1.10.780.10">
    <property type="entry name" value="Hydroxylamine Oxidoreductase, Chain A, domain 1"/>
    <property type="match status" value="1"/>
</dbReference>
<dbReference type="InterPro" id="IPR036280">
    <property type="entry name" value="Multihaem_cyt_sf"/>
</dbReference>
<proteinExistence type="predicted"/>
<dbReference type="EMBL" id="DRLD01000171">
    <property type="protein sequence ID" value="HED10261.1"/>
    <property type="molecule type" value="Genomic_DNA"/>
</dbReference>
<keyword evidence="1 2" id="KW-0732">Signal</keyword>
<reference evidence="3" key="1">
    <citation type="journal article" date="2020" name="mSystems">
        <title>Genome- and Community-Level Interaction Insights into Carbon Utilization and Element Cycling Functions of Hydrothermarchaeota in Hydrothermal Sediment.</title>
        <authorList>
            <person name="Zhou Z."/>
            <person name="Liu Y."/>
            <person name="Xu W."/>
            <person name="Pan J."/>
            <person name="Luo Z.H."/>
            <person name="Li M."/>
        </authorList>
    </citation>
    <scope>NUCLEOTIDE SEQUENCE [LARGE SCALE GENOMIC DNA]</scope>
    <source>
        <strain evidence="3">HyVt-456</strain>
    </source>
</reference>
<gene>
    <name evidence="3" type="ORF">ENJ10_06205</name>
</gene>
<accession>A0A7V1PUV0</accession>
<dbReference type="PANTHER" id="PTHR35038">
    <property type="entry name" value="DISSIMILATORY SULFITE REDUCTASE SIRA"/>
    <property type="match status" value="1"/>
</dbReference>
<protein>
    <recommendedName>
        <fullName evidence="4">Hydroxylamine oxidoreductase</fullName>
    </recommendedName>
</protein>
<dbReference type="CDD" id="cd08168">
    <property type="entry name" value="Cytochrom_C3"/>
    <property type="match status" value="1"/>
</dbReference>